<protein>
    <recommendedName>
        <fullName evidence="3">Lipoprotein</fullName>
    </recommendedName>
</protein>
<proteinExistence type="predicted"/>
<accession>A0A1G9K207</accession>
<dbReference type="AlphaFoldDB" id="A0A1G9K207"/>
<dbReference type="EMBL" id="FNGY01000001">
    <property type="protein sequence ID" value="SDL43877.1"/>
    <property type="molecule type" value="Genomic_DNA"/>
</dbReference>
<gene>
    <name evidence="1" type="ORF">SAMN05421820_101445</name>
</gene>
<dbReference type="Gene3D" id="3.40.390.70">
    <property type="match status" value="1"/>
</dbReference>
<name>A0A1G9K207_9SPHI</name>
<sequence length="282" mass="32887">MKKILIAILVASFIAGCKKDIAIKPSESPKQDYVLPQGKSPADDRIVELYKKYNTYFLYDYSVADFNWNQIGKRQGAFGGTNADPRYVGDFLDLLQDKWFRFYPDEFLKQRMPYRIFMADSLYVNYGGVKYLVTVNPGAENLAFGYVNSQLQGQDKAFKLEYKNQLNSVFWEMLIDKKLIDLPESFFAVSSYTVNTSSDPNSSNYFKSRGFTEDFSYFEYITVEDAKRRDLSAFIRTMLSMKKSEWNEKYLGFPLLKKKYDVMQTYFLSKYKINLQLIGDAE</sequence>
<reference evidence="2" key="1">
    <citation type="submission" date="2016-10" db="EMBL/GenBank/DDBJ databases">
        <authorList>
            <person name="Varghese N."/>
            <person name="Submissions S."/>
        </authorList>
    </citation>
    <scope>NUCLEOTIDE SEQUENCE [LARGE SCALE GENOMIC DNA]</scope>
    <source>
        <strain evidence="2">DSM 19110</strain>
    </source>
</reference>
<keyword evidence="2" id="KW-1185">Reference proteome</keyword>
<organism evidence="1 2">
    <name type="scientific">Pedobacter steynii</name>
    <dbReference type="NCBI Taxonomy" id="430522"/>
    <lineage>
        <taxon>Bacteria</taxon>
        <taxon>Pseudomonadati</taxon>
        <taxon>Bacteroidota</taxon>
        <taxon>Sphingobacteriia</taxon>
        <taxon>Sphingobacteriales</taxon>
        <taxon>Sphingobacteriaceae</taxon>
        <taxon>Pedobacter</taxon>
    </lineage>
</organism>
<dbReference type="OrthoDB" id="1100648at2"/>
<dbReference type="Proteomes" id="UP000183200">
    <property type="component" value="Unassembled WGS sequence"/>
</dbReference>
<dbReference type="RefSeq" id="WP_074604483.1">
    <property type="nucleotide sequence ID" value="NZ_FNGY01000001.1"/>
</dbReference>
<evidence type="ECO:0000313" key="2">
    <source>
        <dbReference type="Proteomes" id="UP000183200"/>
    </source>
</evidence>
<evidence type="ECO:0008006" key="3">
    <source>
        <dbReference type="Google" id="ProtNLM"/>
    </source>
</evidence>
<evidence type="ECO:0000313" key="1">
    <source>
        <dbReference type="EMBL" id="SDL43877.1"/>
    </source>
</evidence>
<dbReference type="PROSITE" id="PS51257">
    <property type="entry name" value="PROKAR_LIPOPROTEIN"/>
    <property type="match status" value="1"/>
</dbReference>